<reference evidence="3 4" key="1">
    <citation type="submission" date="2019-05" db="EMBL/GenBank/DDBJ databases">
        <title>Another draft genome of Portunus trituberculatus and its Hox gene families provides insights of decapod evolution.</title>
        <authorList>
            <person name="Jeong J.-H."/>
            <person name="Song I."/>
            <person name="Kim S."/>
            <person name="Choi T."/>
            <person name="Kim D."/>
            <person name="Ryu S."/>
            <person name="Kim W."/>
        </authorList>
    </citation>
    <scope>NUCLEOTIDE SEQUENCE [LARGE SCALE GENOMIC DNA]</scope>
    <source>
        <tissue evidence="3">Muscle</tissue>
    </source>
</reference>
<dbReference type="PANTHER" id="PTHR12984:SF15">
    <property type="entry name" value="PROTEIN-ASSOCIATING WITH THE CARBOXYL-TERMINAL DOMAIN OF EZRIN"/>
    <property type="match status" value="1"/>
</dbReference>
<evidence type="ECO:0000256" key="1">
    <source>
        <dbReference type="ARBA" id="ARBA00038349"/>
    </source>
</evidence>
<comment type="caution">
    <text evidence="3">The sequence shown here is derived from an EMBL/GenBank/DDBJ whole genome shotgun (WGS) entry which is preliminary data.</text>
</comment>
<comment type="similarity">
    <text evidence="1">Belongs to the protein kinase superfamily.</text>
</comment>
<dbReference type="Proteomes" id="UP000324222">
    <property type="component" value="Unassembled WGS sequence"/>
</dbReference>
<protein>
    <submittedName>
        <fullName evidence="3">Protein-associating with the carboxyl-terminal domain of ezrin</fullName>
    </submittedName>
</protein>
<dbReference type="InterPro" id="IPR000719">
    <property type="entry name" value="Prot_kinase_dom"/>
</dbReference>
<dbReference type="InterPro" id="IPR051177">
    <property type="entry name" value="CIK-Related_Protein"/>
</dbReference>
<evidence type="ECO:0000313" key="3">
    <source>
        <dbReference type="EMBL" id="MPC66033.1"/>
    </source>
</evidence>
<dbReference type="PANTHER" id="PTHR12984">
    <property type="entry name" value="SCY1-RELATED S/T PROTEIN KINASE-LIKE"/>
    <property type="match status" value="1"/>
</dbReference>
<dbReference type="Gene3D" id="1.10.510.10">
    <property type="entry name" value="Transferase(Phosphotransferase) domain 1"/>
    <property type="match status" value="1"/>
</dbReference>
<gene>
    <name evidence="3" type="primary">Scyl3</name>
    <name evidence="3" type="ORF">E2C01_060176</name>
</gene>
<accession>A0A5B7H7C1</accession>
<evidence type="ECO:0000259" key="2">
    <source>
        <dbReference type="PROSITE" id="PS50011"/>
    </source>
</evidence>
<dbReference type="GO" id="GO:0004672">
    <property type="term" value="F:protein kinase activity"/>
    <property type="evidence" value="ECO:0007669"/>
    <property type="project" value="InterPro"/>
</dbReference>
<name>A0A5B7H7C1_PORTR</name>
<dbReference type="Gene3D" id="3.30.200.20">
    <property type="entry name" value="Phosphorylase Kinase, domain 1"/>
    <property type="match status" value="1"/>
</dbReference>
<keyword evidence="4" id="KW-1185">Reference proteome</keyword>
<feature type="domain" description="Protein kinase" evidence="2">
    <location>
        <begin position="1"/>
        <end position="190"/>
    </location>
</feature>
<evidence type="ECO:0000313" key="4">
    <source>
        <dbReference type="Proteomes" id="UP000324222"/>
    </source>
</evidence>
<dbReference type="InterPro" id="IPR011009">
    <property type="entry name" value="Kinase-like_dom_sf"/>
</dbReference>
<proteinExistence type="inferred from homology"/>
<dbReference type="EMBL" id="VSRR010024180">
    <property type="protein sequence ID" value="MPC66033.1"/>
    <property type="molecule type" value="Genomic_DNA"/>
</dbReference>
<sequence>MMAPGELDGMPVTVFSAAHPSSSRKRPYIERALQASRVYRHPRLLRYLDGGVVGGEVVVVTERATPLRHHSLESFSPLHISAGLQSIIETLVFLHDRAGVSHNNVSASSIFITPDGAWKLWGLEYSCSFGKLTRDHVEHINSYCQERVVPPDDKTRISPSYQHARDSYAFGHLVEDVLTPEVLAGVCFDI</sequence>
<dbReference type="GO" id="GO:0005524">
    <property type="term" value="F:ATP binding"/>
    <property type="evidence" value="ECO:0007669"/>
    <property type="project" value="InterPro"/>
</dbReference>
<dbReference type="PROSITE" id="PS50011">
    <property type="entry name" value="PROTEIN_KINASE_DOM"/>
    <property type="match status" value="1"/>
</dbReference>
<organism evidence="3 4">
    <name type="scientific">Portunus trituberculatus</name>
    <name type="common">Swimming crab</name>
    <name type="synonym">Neptunus trituberculatus</name>
    <dbReference type="NCBI Taxonomy" id="210409"/>
    <lineage>
        <taxon>Eukaryota</taxon>
        <taxon>Metazoa</taxon>
        <taxon>Ecdysozoa</taxon>
        <taxon>Arthropoda</taxon>
        <taxon>Crustacea</taxon>
        <taxon>Multicrustacea</taxon>
        <taxon>Malacostraca</taxon>
        <taxon>Eumalacostraca</taxon>
        <taxon>Eucarida</taxon>
        <taxon>Decapoda</taxon>
        <taxon>Pleocyemata</taxon>
        <taxon>Brachyura</taxon>
        <taxon>Eubrachyura</taxon>
        <taxon>Portunoidea</taxon>
        <taxon>Portunidae</taxon>
        <taxon>Portuninae</taxon>
        <taxon>Portunus</taxon>
    </lineage>
</organism>
<dbReference type="OrthoDB" id="9942861at2759"/>
<dbReference type="AlphaFoldDB" id="A0A5B7H7C1"/>
<dbReference type="SUPFAM" id="SSF56112">
    <property type="entry name" value="Protein kinase-like (PK-like)"/>
    <property type="match status" value="1"/>
</dbReference>